<name>A0ABW0IDF7_9BACT</name>
<accession>A0ABW0IDF7</accession>
<organism evidence="2 3">
    <name type="scientific">Larkinella bovis</name>
    <dbReference type="NCBI Taxonomy" id="683041"/>
    <lineage>
        <taxon>Bacteria</taxon>
        <taxon>Pseudomonadati</taxon>
        <taxon>Bacteroidota</taxon>
        <taxon>Cytophagia</taxon>
        <taxon>Cytophagales</taxon>
        <taxon>Spirosomataceae</taxon>
        <taxon>Larkinella</taxon>
    </lineage>
</organism>
<evidence type="ECO:0000259" key="1">
    <source>
        <dbReference type="SMART" id="SM00867"/>
    </source>
</evidence>
<dbReference type="Gene3D" id="2.40.128.110">
    <property type="entry name" value="Lipid/polyisoprenoid-binding, YceI-like"/>
    <property type="match status" value="1"/>
</dbReference>
<sequence length="204" mass="22320">MKKVTLFIALATLLWNCATDHLQPSQDAYQLDEEKSVALWKGRLRTGYSEEGVITVKSDQLVIENGTVVGGSFSLPVSSILSTSLPDSLKPVLVHHLQSADFFDMALHPTITYAITSVEPYSGSEGLAGSNVRVTGNLTILGKSNPVRFPAKMQVSHNQLTVEATLQIDRTQWGMLYSADPTLPDEKYILPAIDIHLKLVGNKQ</sequence>
<dbReference type="Pfam" id="PF04264">
    <property type="entry name" value="YceI"/>
    <property type="match status" value="1"/>
</dbReference>
<evidence type="ECO:0000313" key="3">
    <source>
        <dbReference type="Proteomes" id="UP001596106"/>
    </source>
</evidence>
<gene>
    <name evidence="2" type="ORF">ACFPMF_19600</name>
</gene>
<protein>
    <submittedName>
        <fullName evidence="2">YceI family protein</fullName>
    </submittedName>
</protein>
<dbReference type="EMBL" id="JBHSMA010000007">
    <property type="protein sequence ID" value="MFC5411535.1"/>
    <property type="molecule type" value="Genomic_DNA"/>
</dbReference>
<dbReference type="InterPro" id="IPR036761">
    <property type="entry name" value="TTHA0802/YceI-like_sf"/>
</dbReference>
<dbReference type="PANTHER" id="PTHR34406:SF1">
    <property type="entry name" value="PROTEIN YCEI"/>
    <property type="match status" value="1"/>
</dbReference>
<comment type="caution">
    <text evidence="2">The sequence shown here is derived from an EMBL/GenBank/DDBJ whole genome shotgun (WGS) entry which is preliminary data.</text>
</comment>
<dbReference type="InterPro" id="IPR007372">
    <property type="entry name" value="Lipid/polyisoprenoid-bd_YceI"/>
</dbReference>
<dbReference type="SUPFAM" id="SSF101874">
    <property type="entry name" value="YceI-like"/>
    <property type="match status" value="1"/>
</dbReference>
<dbReference type="RefSeq" id="WP_379848427.1">
    <property type="nucleotide sequence ID" value="NZ_JBHSMA010000007.1"/>
</dbReference>
<proteinExistence type="predicted"/>
<evidence type="ECO:0000313" key="2">
    <source>
        <dbReference type="EMBL" id="MFC5411535.1"/>
    </source>
</evidence>
<reference evidence="3" key="1">
    <citation type="journal article" date="2019" name="Int. J. Syst. Evol. Microbiol.">
        <title>The Global Catalogue of Microorganisms (GCM) 10K type strain sequencing project: providing services to taxonomists for standard genome sequencing and annotation.</title>
        <authorList>
            <consortium name="The Broad Institute Genomics Platform"/>
            <consortium name="The Broad Institute Genome Sequencing Center for Infectious Disease"/>
            <person name="Wu L."/>
            <person name="Ma J."/>
        </authorList>
    </citation>
    <scope>NUCLEOTIDE SEQUENCE [LARGE SCALE GENOMIC DNA]</scope>
    <source>
        <strain evidence="3">CCUG 55250</strain>
    </source>
</reference>
<dbReference type="Proteomes" id="UP001596106">
    <property type="component" value="Unassembled WGS sequence"/>
</dbReference>
<feature type="domain" description="Lipid/polyisoprenoid-binding YceI-like" evidence="1">
    <location>
        <begin position="28"/>
        <end position="202"/>
    </location>
</feature>
<keyword evidence="3" id="KW-1185">Reference proteome</keyword>
<dbReference type="PANTHER" id="PTHR34406">
    <property type="entry name" value="PROTEIN YCEI"/>
    <property type="match status" value="1"/>
</dbReference>
<dbReference type="SMART" id="SM00867">
    <property type="entry name" value="YceI"/>
    <property type="match status" value="1"/>
</dbReference>